<protein>
    <submittedName>
        <fullName evidence="2">Uncharacterized protein</fullName>
    </submittedName>
</protein>
<comment type="caution">
    <text evidence="2">The sequence shown here is derived from an EMBL/GenBank/DDBJ whole genome shotgun (WGS) entry which is preliminary data.</text>
</comment>
<feature type="region of interest" description="Disordered" evidence="1">
    <location>
        <begin position="128"/>
        <end position="153"/>
    </location>
</feature>
<keyword evidence="3" id="KW-1185">Reference proteome</keyword>
<evidence type="ECO:0000313" key="2">
    <source>
        <dbReference type="EMBL" id="KAI5066237.1"/>
    </source>
</evidence>
<evidence type="ECO:0000256" key="1">
    <source>
        <dbReference type="SAM" id="MobiDB-lite"/>
    </source>
</evidence>
<reference evidence="2" key="1">
    <citation type="submission" date="2021-01" db="EMBL/GenBank/DDBJ databases">
        <title>Adiantum capillus-veneris genome.</title>
        <authorList>
            <person name="Fang Y."/>
            <person name="Liao Q."/>
        </authorList>
    </citation>
    <scope>NUCLEOTIDE SEQUENCE</scope>
    <source>
        <strain evidence="2">H3</strain>
        <tissue evidence="2">Leaf</tissue>
    </source>
</reference>
<dbReference type="EMBL" id="JABFUD020000018">
    <property type="protein sequence ID" value="KAI5066237.1"/>
    <property type="molecule type" value="Genomic_DNA"/>
</dbReference>
<name>A0A9D4UEL2_ADICA</name>
<dbReference type="AlphaFoldDB" id="A0A9D4UEL2"/>
<sequence>MWEQILGKKIASSHIKALEDAYTEFRVSKAVPSWLPFHPNSSFWIPSYEVTLNALEELAEAFERLPSASPEKDPAPPFTASPDLIDDGISSSKAFSTIQVVDQLVDKLRDIPLEDGSKILVVDVSGRDKERNSTEEMDDYDDDDYEDTDEGEDFEDEELGYWKEIVLCLLVASNVWGTLASVVLEVSA</sequence>
<accession>A0A9D4UEL2</accession>
<gene>
    <name evidence="2" type="ORF">GOP47_0018861</name>
</gene>
<feature type="compositionally biased region" description="Acidic residues" evidence="1">
    <location>
        <begin position="135"/>
        <end position="153"/>
    </location>
</feature>
<dbReference type="OrthoDB" id="1095098at2759"/>
<proteinExistence type="predicted"/>
<evidence type="ECO:0000313" key="3">
    <source>
        <dbReference type="Proteomes" id="UP000886520"/>
    </source>
</evidence>
<dbReference type="Proteomes" id="UP000886520">
    <property type="component" value="Chromosome 18"/>
</dbReference>
<organism evidence="2 3">
    <name type="scientific">Adiantum capillus-veneris</name>
    <name type="common">Maidenhair fern</name>
    <dbReference type="NCBI Taxonomy" id="13818"/>
    <lineage>
        <taxon>Eukaryota</taxon>
        <taxon>Viridiplantae</taxon>
        <taxon>Streptophyta</taxon>
        <taxon>Embryophyta</taxon>
        <taxon>Tracheophyta</taxon>
        <taxon>Polypodiopsida</taxon>
        <taxon>Polypodiidae</taxon>
        <taxon>Polypodiales</taxon>
        <taxon>Pteridineae</taxon>
        <taxon>Pteridaceae</taxon>
        <taxon>Vittarioideae</taxon>
        <taxon>Adiantum</taxon>
    </lineage>
</organism>